<feature type="region of interest" description="Disordered" evidence="3">
    <location>
        <begin position="536"/>
        <end position="621"/>
    </location>
</feature>
<protein>
    <recommendedName>
        <fullName evidence="6">RRM domain-containing protein</fullName>
    </recommendedName>
</protein>
<evidence type="ECO:0000256" key="2">
    <source>
        <dbReference type="ARBA" id="ARBA00022884"/>
    </source>
</evidence>
<evidence type="ECO:0000313" key="5">
    <source>
        <dbReference type="Proteomes" id="UP000218231"/>
    </source>
</evidence>
<dbReference type="SUPFAM" id="SSF54928">
    <property type="entry name" value="RNA-binding domain, RBD"/>
    <property type="match status" value="2"/>
</dbReference>
<feature type="compositionally biased region" description="Low complexity" evidence="3">
    <location>
        <begin position="158"/>
        <end position="168"/>
    </location>
</feature>
<feature type="compositionally biased region" description="Low complexity" evidence="3">
    <location>
        <begin position="339"/>
        <end position="359"/>
    </location>
</feature>
<name>A0A2A2LWB6_9BILA</name>
<dbReference type="AlphaFoldDB" id="A0A2A2LWB6"/>
<sequence>MLKLACFQIRLFLSSRTEMNTVIGQLKAGALGSANANNSPSKNEAQGSLNSVAQVISQPWGGNNAPHPIHSKSAQNDDDFNKHASGRPPFDDDYGKPVYATRPQPQIVNGPVITSDIFRKAHQLNQAEQQKEAGSFQNAFSSRPPILNDLPFAQGNEQQQQQQPTQTPMRFFNAPANSNAGKAPNPPVSNANLSMGGMKNGPQMFRPDNAQQSTSVSTSEAKKVLLPEEILNNLPPHLRPPFGIPPANIRQFFPGSIPPASAAQPTPPVSLSSSASSGMPRSINNLNVDAIHLNPLTNETARLLPSALQGPPPVVLSSNVSVNAATIKEESWRDSSNYTKKTSSSTDLLNQPPAKKPALAMPPGPPLPMIMSNLNKKPGDLPNPNQRPVTSMLGKNAPFPPMGLPPNLPGPPLGNLPLPGLPPPSLGIGALPPVPSLSNQPTVKVPRQPMYIELSRLPLEMLQSHVLEAFIRPSIPLALNAAKVIYSPEGIHMHTLIRFSNPDDGLSMLNRDNELGIKIRPTTKAIFEAAVDGLPKADDRRNRDNDRGDGRRRNDRDRDRERERGRDREGDRRRRSRTRSPAGRRRGRDRSRSPRRSRREGRRSRSRSPAGRGKNDAPNRWCVCMTNVPHKAKEDDVRKWFQDDNQPKLVRRAYNADGNASDKWVAEFETEGQMDKAFDIKENLMGRTIRMRVISNQLADEYLAVQDIYGVTKRLNDPNPPDPRLVKPIPPHLPPVTHFGVPVPSTIPISKGRGLLPAGPSMGRGQMMSGLPPGMPLIVPPEYAMRGGIHGRGRGRGGHFMQGGNTSWRAKVGNENGSKLNGGPDAELIAQIGNPGTVIMCENFPPNICLEDVLAFFEGFPVDPNSIRIRMGDNNVPTGECILSIAKPELAREAIAKLSHSQLRGHKVNLRLS</sequence>
<reference evidence="4 5" key="1">
    <citation type="journal article" date="2017" name="Curr. Biol.">
        <title>Genome architecture and evolution of a unichromosomal asexual nematode.</title>
        <authorList>
            <person name="Fradin H."/>
            <person name="Zegar C."/>
            <person name="Gutwein M."/>
            <person name="Lucas J."/>
            <person name="Kovtun M."/>
            <person name="Corcoran D."/>
            <person name="Baugh L.R."/>
            <person name="Kiontke K."/>
            <person name="Gunsalus K."/>
            <person name="Fitch D.H."/>
            <person name="Piano F."/>
        </authorList>
    </citation>
    <scope>NUCLEOTIDE SEQUENCE [LARGE SCALE GENOMIC DNA]</scope>
    <source>
        <strain evidence="4">PF1309</strain>
    </source>
</reference>
<dbReference type="InterPro" id="IPR035979">
    <property type="entry name" value="RBD_domain_sf"/>
</dbReference>
<accession>A0A2A2LWB6</accession>
<evidence type="ECO:0000313" key="4">
    <source>
        <dbReference type="EMBL" id="PAV90473.1"/>
    </source>
</evidence>
<keyword evidence="1" id="KW-0677">Repeat</keyword>
<keyword evidence="2" id="KW-0694">RNA-binding</keyword>
<organism evidence="4 5">
    <name type="scientific">Diploscapter pachys</name>
    <dbReference type="NCBI Taxonomy" id="2018661"/>
    <lineage>
        <taxon>Eukaryota</taxon>
        <taxon>Metazoa</taxon>
        <taxon>Ecdysozoa</taxon>
        <taxon>Nematoda</taxon>
        <taxon>Chromadorea</taxon>
        <taxon>Rhabditida</taxon>
        <taxon>Rhabditina</taxon>
        <taxon>Rhabditomorpha</taxon>
        <taxon>Rhabditoidea</taxon>
        <taxon>Rhabditidae</taxon>
        <taxon>Diploscapter</taxon>
    </lineage>
</organism>
<proteinExistence type="predicted"/>
<feature type="region of interest" description="Disordered" evidence="3">
    <location>
        <begin position="57"/>
        <end position="94"/>
    </location>
</feature>
<feature type="region of interest" description="Disordered" evidence="3">
    <location>
        <begin position="332"/>
        <end position="362"/>
    </location>
</feature>
<dbReference type="GO" id="GO:0003723">
    <property type="term" value="F:RNA binding"/>
    <property type="evidence" value="ECO:0007669"/>
    <property type="project" value="UniProtKB-KW"/>
</dbReference>
<evidence type="ECO:0000256" key="3">
    <source>
        <dbReference type="SAM" id="MobiDB-lite"/>
    </source>
</evidence>
<dbReference type="Gene3D" id="3.30.70.330">
    <property type="match status" value="2"/>
</dbReference>
<keyword evidence="5" id="KW-1185">Reference proteome</keyword>
<dbReference type="InterPro" id="IPR012677">
    <property type="entry name" value="Nucleotide-bd_a/b_plait_sf"/>
</dbReference>
<dbReference type="EMBL" id="LIAE01006373">
    <property type="protein sequence ID" value="PAV90473.1"/>
    <property type="molecule type" value="Genomic_DNA"/>
</dbReference>
<dbReference type="Proteomes" id="UP000218231">
    <property type="component" value="Unassembled WGS sequence"/>
</dbReference>
<evidence type="ECO:0000256" key="1">
    <source>
        <dbReference type="ARBA" id="ARBA00022737"/>
    </source>
</evidence>
<feature type="compositionally biased region" description="Basic residues" evidence="3">
    <location>
        <begin position="573"/>
        <end position="606"/>
    </location>
</feature>
<dbReference type="STRING" id="2018661.A0A2A2LWB6"/>
<dbReference type="OrthoDB" id="2588702at2759"/>
<dbReference type="PANTHER" id="PTHR13976">
    <property type="entry name" value="HETEROGENEOUS NUCLEAR RIBONUCLEOPROTEIN-RELATED"/>
    <property type="match status" value="1"/>
</dbReference>
<dbReference type="InterPro" id="IPR050666">
    <property type="entry name" value="ESRP"/>
</dbReference>
<comment type="caution">
    <text evidence="4">The sequence shown here is derived from an EMBL/GenBank/DDBJ whole genome shotgun (WGS) entry which is preliminary data.</text>
</comment>
<feature type="region of interest" description="Disordered" evidence="3">
    <location>
        <begin position="148"/>
        <end position="186"/>
    </location>
</feature>
<evidence type="ECO:0008006" key="6">
    <source>
        <dbReference type="Google" id="ProtNLM"/>
    </source>
</evidence>
<gene>
    <name evidence="4" type="ORF">WR25_14608</name>
</gene>
<feature type="compositionally biased region" description="Basic and acidic residues" evidence="3">
    <location>
        <begin position="536"/>
        <end position="572"/>
    </location>
</feature>